<organism evidence="2 3">
    <name type="scientific">Stenotrophomonas maltophilia</name>
    <name type="common">Pseudomonas maltophilia</name>
    <name type="synonym">Xanthomonas maltophilia</name>
    <dbReference type="NCBI Taxonomy" id="40324"/>
    <lineage>
        <taxon>Bacteria</taxon>
        <taxon>Pseudomonadati</taxon>
        <taxon>Pseudomonadota</taxon>
        <taxon>Gammaproteobacteria</taxon>
        <taxon>Lysobacterales</taxon>
        <taxon>Lysobacteraceae</taxon>
        <taxon>Stenotrophomonas</taxon>
        <taxon>Stenotrophomonas maltophilia group</taxon>
    </lineage>
</organism>
<accession>A0AAI9C1V2</accession>
<dbReference type="Proteomes" id="UP001218208">
    <property type="component" value="Unassembled WGS sequence"/>
</dbReference>
<evidence type="ECO:0000313" key="3">
    <source>
        <dbReference type="Proteomes" id="UP001218208"/>
    </source>
</evidence>
<sequence>MIHHSLESLVRDVGERLHGVRQPRWAAAVIDPFVHDPFDDGFLADLGAAKIRINVPLRDRVSSRLPYLLLLEATSHGVALLHTTCLEALEEQRDSEREAEHGFAIGPWIGFDSDPDEVVRHWAMICTIRVAGQGRRYLRLADRRVLKWLWRRLDAAQQAFMAGPMTQILVLGRDSSVAELHVPMTPRGERSEHLWNFDVTMLDDCEAVQSMLRGWARFAPALPQNYLELAEFALSEARAAGAQGLHDQVLLGAYALQVDNHVLRSPELRNLVAASQAQGANLALALSAVPDSRWDAMAMSVRQGGSGARHLETTQGERSYGFR</sequence>
<proteinExistence type="predicted"/>
<feature type="domain" description="DUF4123" evidence="1">
    <location>
        <begin position="66"/>
        <end position="158"/>
    </location>
</feature>
<gene>
    <name evidence="2" type="ORF">QEG23_003353</name>
</gene>
<dbReference type="RefSeq" id="WP_110712660.1">
    <property type="nucleotide sequence ID" value="NZ_CP029773.1"/>
</dbReference>
<name>A0AAI9C1V2_STEMA</name>
<dbReference type="Pfam" id="PF13503">
    <property type="entry name" value="DUF4123"/>
    <property type="match status" value="1"/>
</dbReference>
<dbReference type="AlphaFoldDB" id="A0AAI9C1V2"/>
<evidence type="ECO:0000313" key="2">
    <source>
        <dbReference type="EMBL" id="EKT4093812.1"/>
    </source>
</evidence>
<evidence type="ECO:0000259" key="1">
    <source>
        <dbReference type="Pfam" id="PF13503"/>
    </source>
</evidence>
<protein>
    <submittedName>
        <fullName evidence="2">DUF4123 domain-containing protein</fullName>
    </submittedName>
</protein>
<dbReference type="InterPro" id="IPR025391">
    <property type="entry name" value="DUF4123"/>
</dbReference>
<reference evidence="2" key="1">
    <citation type="submission" date="2022-07" db="EMBL/GenBank/DDBJ databases">
        <authorList>
            <consortium name="DAFM: The Division of Animal and Food Microbiology"/>
        </authorList>
    </citation>
    <scope>NUCLEOTIDE SEQUENCE</scope>
    <source>
        <strain evidence="2">19MO01SH01-2</strain>
    </source>
</reference>
<dbReference type="EMBL" id="ABLOJW010000020">
    <property type="protein sequence ID" value="EKT4093812.1"/>
    <property type="molecule type" value="Genomic_DNA"/>
</dbReference>
<comment type="caution">
    <text evidence="2">The sequence shown here is derived from an EMBL/GenBank/DDBJ whole genome shotgun (WGS) entry which is preliminary data.</text>
</comment>